<proteinExistence type="inferred from homology"/>
<dbReference type="GO" id="GO:0005634">
    <property type="term" value="C:nucleus"/>
    <property type="evidence" value="ECO:0007669"/>
    <property type="project" value="TreeGrafter"/>
</dbReference>
<dbReference type="Gene3D" id="3.10.350.10">
    <property type="entry name" value="LysM domain"/>
    <property type="match status" value="1"/>
</dbReference>
<dbReference type="GO" id="GO:0005739">
    <property type="term" value="C:mitochondrion"/>
    <property type="evidence" value="ECO:0007669"/>
    <property type="project" value="UniProtKB-SubCell"/>
</dbReference>
<evidence type="ECO:0000259" key="7">
    <source>
        <dbReference type="PROSITE" id="PS51782"/>
    </source>
</evidence>
<evidence type="ECO:0000313" key="10">
    <source>
        <dbReference type="Proteomes" id="UP001374579"/>
    </source>
</evidence>
<dbReference type="Proteomes" id="UP001374579">
    <property type="component" value="Unassembled WGS sequence"/>
</dbReference>
<dbReference type="CDD" id="cd00118">
    <property type="entry name" value="LysM"/>
    <property type="match status" value="1"/>
</dbReference>
<dbReference type="InterPro" id="IPR006571">
    <property type="entry name" value="TLDc_dom"/>
</dbReference>
<dbReference type="InterPro" id="IPR036779">
    <property type="entry name" value="LysM_dom_sf"/>
</dbReference>
<evidence type="ECO:0000256" key="4">
    <source>
        <dbReference type="ARBA" id="ARBA00040604"/>
    </source>
</evidence>
<dbReference type="PROSITE" id="PS50943">
    <property type="entry name" value="HTH_CROC1"/>
    <property type="match status" value="1"/>
</dbReference>
<dbReference type="SMART" id="SM00584">
    <property type="entry name" value="TLDc"/>
    <property type="match status" value="1"/>
</dbReference>
<dbReference type="Pfam" id="PF01476">
    <property type="entry name" value="LysM"/>
    <property type="match status" value="1"/>
</dbReference>
<keyword evidence="10" id="KW-1185">Reference proteome</keyword>
<feature type="region of interest" description="Disordered" evidence="5">
    <location>
        <begin position="398"/>
        <end position="455"/>
    </location>
</feature>
<dbReference type="PROSITE" id="PS51886">
    <property type="entry name" value="TLDC"/>
    <property type="match status" value="1"/>
</dbReference>
<evidence type="ECO:0000256" key="2">
    <source>
        <dbReference type="ARBA" id="ARBA00009540"/>
    </source>
</evidence>
<comment type="similarity">
    <text evidence="2">Belongs to the OXR1 family.</text>
</comment>
<sequence length="1154" mass="125383">MYRIQEVVHKFRSGSTEKKDGSGGGGGSPQVPSSSASGGMASGAIQTISTGSLHAGESRSDPTTTASTKWYVDTPPVSGFLPQASSEKVELSCLPIITPTGLQQTMLAALGQSDPLIAAIRSGSGTGDGSDQPPPLSPEKKLTKTQPKGTFEYKVAKNDTLEKIAAHFDVTPSELKKLNRMSSRMVFENQTLYIPDPDFVPSDPPTPEAVSPPQSPVDVRPKYDIPIVKMADKPPRHVPGHVMKIPSPPASVPARNNSDVKLVHVLSEDEAKHLDEECYERFIKVCAQYISEGFEKIAGTLLVTPNAIMFDPDVLDEKVKREGPEQFGVVIYMDTIITAALYHDLSAMRYHQRSNSQKVSSKKPEVFHGESRGRSASTSSIVTTKSLTLTSGDATLAVDTSRSMSGLPPRADQGESSKDVTDGQNLPGSSPFFRETSTDSGTVIVGSLPDGDNSDTIKIVGSGPLIDFGETVNVGVVSGETSTDDALAAPVTFDIDSFDSAESAGSSGDKGPASQVKSDDSVFTDQSAQGSGNKAEGDRSEKSEVEQLLPDEEEINAMLAGGRRDSLSFGADGEGVTSIFYPSLPDEGKERATDTAEEAVGGEEEEDTDALVRKCADKLVEEILNSVTQSVLQKGGGIVQSGDRKESVAVQEDAGRGEEGAAAEGRGEKELVETQSGGEKDGEEMRIGSIVYLPVQESQDGEMIIRNANEAFSADQPDSSSDKAKPPPLSNLGTDDIDGTSPGEGRTRTMSGSFSPLRSSAQHLSNFVNYATGFFRSSTDDRANVKDVHDLPVVRDGRSEMDGTRKKNGSMSMEAGKRSGSQTEYHVKNAVNAEERPELFRQVSDLIPPLEDVHNQPAIYLHLHVDEIECDRRVLTSAPSESNRHQSTKPHYWFSVPRSKADNLYAFFVQWRPELYGDEDINAEDRGFVVVENADIEEEPGSLPFVDDYFGPLGSAFKKDWEIISREEFRRRESLALDPENSMPELSHESSIMTPQHIVELAEHLPVRTIGYKWTLVYSTNLHGFSLKRLYREVGHIDSPILLVLRDTEDTVFGAFLSDPPKLSDHFFGTGQCQLWTFKDKFRLFPWSGDNAFFIKGDEISMSVGASQGLYGLWLDGDLYHGRSRQCTTFNNIVLSAKEDFCISGLEAWAFLSD</sequence>
<dbReference type="PROSITE" id="PS51782">
    <property type="entry name" value="LYSM"/>
    <property type="match status" value="1"/>
</dbReference>
<accession>A0AAN9G185</accession>
<dbReference type="SMART" id="SM00257">
    <property type="entry name" value="LysM"/>
    <property type="match status" value="1"/>
</dbReference>
<evidence type="ECO:0000259" key="8">
    <source>
        <dbReference type="PROSITE" id="PS51886"/>
    </source>
</evidence>
<feature type="compositionally biased region" description="Basic and acidic residues" evidence="5">
    <location>
        <begin position="412"/>
        <end position="421"/>
    </location>
</feature>
<comment type="subcellular location">
    <subcellularLocation>
        <location evidence="1">Mitochondrion</location>
    </subcellularLocation>
</comment>
<evidence type="ECO:0000256" key="1">
    <source>
        <dbReference type="ARBA" id="ARBA00004173"/>
    </source>
</evidence>
<dbReference type="PANTHER" id="PTHR23354">
    <property type="entry name" value="NUCLEOLAR PROTEIN 7/ESTROGEN RECEPTOR COACTIVATOR-RELATED"/>
    <property type="match status" value="1"/>
</dbReference>
<feature type="compositionally biased region" description="Basic and acidic residues" evidence="5">
    <location>
        <begin position="362"/>
        <end position="373"/>
    </location>
</feature>
<feature type="region of interest" description="Disordered" evidence="5">
    <location>
        <begin position="712"/>
        <end position="757"/>
    </location>
</feature>
<evidence type="ECO:0000256" key="5">
    <source>
        <dbReference type="SAM" id="MobiDB-lite"/>
    </source>
</evidence>
<dbReference type="EMBL" id="JBAMIC010000022">
    <property type="protein sequence ID" value="KAK7091174.1"/>
    <property type="molecule type" value="Genomic_DNA"/>
</dbReference>
<dbReference type="PANTHER" id="PTHR23354:SF62">
    <property type="entry name" value="MUSTARD, ISOFORM V"/>
    <property type="match status" value="1"/>
</dbReference>
<feature type="compositionally biased region" description="Basic and acidic residues" evidence="5">
    <location>
        <begin position="642"/>
        <end position="685"/>
    </location>
</feature>
<feature type="compositionally biased region" description="Acidic residues" evidence="5">
    <location>
        <begin position="595"/>
        <end position="609"/>
    </location>
</feature>
<feature type="compositionally biased region" description="Polar residues" evidence="5">
    <location>
        <begin position="748"/>
        <end position="757"/>
    </location>
</feature>
<name>A0AAN9G185_9CAEN</name>
<evidence type="ECO:0000313" key="9">
    <source>
        <dbReference type="EMBL" id="KAK7091174.1"/>
    </source>
</evidence>
<feature type="region of interest" description="Disordered" evidence="5">
    <location>
        <begin position="635"/>
        <end position="685"/>
    </location>
</feature>
<feature type="region of interest" description="Disordered" evidence="5">
    <location>
        <begin position="1"/>
        <end position="73"/>
    </location>
</feature>
<keyword evidence="3" id="KW-0496">Mitochondrion</keyword>
<feature type="compositionally biased region" description="Polar residues" evidence="5">
    <location>
        <begin position="521"/>
        <end position="532"/>
    </location>
</feature>
<feature type="region of interest" description="Disordered" evidence="5">
    <location>
        <begin position="581"/>
        <end position="609"/>
    </location>
</feature>
<dbReference type="InterPro" id="IPR001387">
    <property type="entry name" value="Cro/C1-type_HTH"/>
</dbReference>
<feature type="region of interest" description="Disordered" evidence="5">
    <location>
        <begin position="499"/>
        <end position="550"/>
    </location>
</feature>
<gene>
    <name evidence="9" type="ORF">V1264_008897</name>
</gene>
<feature type="domain" description="HTH cro/C1-type" evidence="6">
    <location>
        <begin position="159"/>
        <end position="175"/>
    </location>
</feature>
<feature type="domain" description="TLDc" evidence="8">
    <location>
        <begin position="991"/>
        <end position="1152"/>
    </location>
</feature>
<comment type="caution">
    <text evidence="9">The sequence shown here is derived from an EMBL/GenBank/DDBJ whole genome shotgun (WGS) entry which is preliminary data.</text>
</comment>
<evidence type="ECO:0000259" key="6">
    <source>
        <dbReference type="PROSITE" id="PS50943"/>
    </source>
</evidence>
<protein>
    <recommendedName>
        <fullName evidence="4">Oxidation resistance protein 1</fullName>
    </recommendedName>
</protein>
<feature type="region of interest" description="Disordered" evidence="5">
    <location>
        <begin position="798"/>
        <end position="823"/>
    </location>
</feature>
<dbReference type="Pfam" id="PF07534">
    <property type="entry name" value="TLD"/>
    <property type="match status" value="1"/>
</dbReference>
<organism evidence="9 10">
    <name type="scientific">Littorina saxatilis</name>
    <dbReference type="NCBI Taxonomy" id="31220"/>
    <lineage>
        <taxon>Eukaryota</taxon>
        <taxon>Metazoa</taxon>
        <taxon>Spiralia</taxon>
        <taxon>Lophotrochozoa</taxon>
        <taxon>Mollusca</taxon>
        <taxon>Gastropoda</taxon>
        <taxon>Caenogastropoda</taxon>
        <taxon>Littorinimorpha</taxon>
        <taxon>Littorinoidea</taxon>
        <taxon>Littorinidae</taxon>
        <taxon>Littorina</taxon>
    </lineage>
</organism>
<dbReference type="SUPFAM" id="SSF54106">
    <property type="entry name" value="LysM domain"/>
    <property type="match status" value="1"/>
</dbReference>
<feature type="domain" description="LysM" evidence="7">
    <location>
        <begin position="151"/>
        <end position="194"/>
    </location>
</feature>
<dbReference type="InterPro" id="IPR018392">
    <property type="entry name" value="LysM"/>
</dbReference>
<feature type="compositionally biased region" description="Low complexity" evidence="5">
    <location>
        <begin position="29"/>
        <end position="44"/>
    </location>
</feature>
<reference evidence="9 10" key="1">
    <citation type="submission" date="2024-02" db="EMBL/GenBank/DDBJ databases">
        <title>Chromosome-scale genome assembly of the rough periwinkle Littorina saxatilis.</title>
        <authorList>
            <person name="De Jode A."/>
            <person name="Faria R."/>
            <person name="Formenti G."/>
            <person name="Sims Y."/>
            <person name="Smith T.P."/>
            <person name="Tracey A."/>
            <person name="Wood J.M.D."/>
            <person name="Zagrodzka Z.B."/>
            <person name="Johannesson K."/>
            <person name="Butlin R.K."/>
            <person name="Leder E.H."/>
        </authorList>
    </citation>
    <scope>NUCLEOTIDE SEQUENCE [LARGE SCALE GENOMIC DNA]</scope>
    <source>
        <strain evidence="9">Snail1</strain>
        <tissue evidence="9">Muscle</tissue>
    </source>
</reference>
<dbReference type="GO" id="GO:0006979">
    <property type="term" value="P:response to oxidative stress"/>
    <property type="evidence" value="ECO:0007669"/>
    <property type="project" value="TreeGrafter"/>
</dbReference>
<feature type="region of interest" description="Disordered" evidence="5">
    <location>
        <begin position="353"/>
        <end position="381"/>
    </location>
</feature>
<dbReference type="AlphaFoldDB" id="A0AAN9G185"/>
<evidence type="ECO:0000256" key="3">
    <source>
        <dbReference type="ARBA" id="ARBA00023128"/>
    </source>
</evidence>
<feature type="region of interest" description="Disordered" evidence="5">
    <location>
        <begin position="119"/>
        <end position="146"/>
    </location>
</feature>
<feature type="compositionally biased region" description="Basic and acidic residues" evidence="5">
    <location>
        <begin position="535"/>
        <end position="545"/>
    </location>
</feature>